<feature type="compositionally biased region" description="Low complexity" evidence="9">
    <location>
        <begin position="1936"/>
        <end position="1949"/>
    </location>
</feature>
<dbReference type="GO" id="GO:0005657">
    <property type="term" value="C:replication fork"/>
    <property type="evidence" value="ECO:0007669"/>
    <property type="project" value="EnsemblFungi"/>
</dbReference>
<keyword evidence="15" id="KW-1185">Reference proteome</keyword>
<feature type="compositionally biased region" description="Low complexity" evidence="9">
    <location>
        <begin position="2140"/>
        <end position="2157"/>
    </location>
</feature>
<evidence type="ECO:0000256" key="8">
    <source>
        <dbReference type="SAM" id="Coils"/>
    </source>
</evidence>
<dbReference type="GO" id="GO:0031126">
    <property type="term" value="P:sno(s)RNA 3'-end processing"/>
    <property type="evidence" value="ECO:0007669"/>
    <property type="project" value="EnsemblFungi"/>
</dbReference>
<feature type="compositionally biased region" description="Polar residues" evidence="9">
    <location>
        <begin position="2055"/>
        <end position="2078"/>
    </location>
</feature>
<dbReference type="HOGENOM" id="CLU_000459_2_0_1"/>
<feature type="region of interest" description="Disordered" evidence="9">
    <location>
        <begin position="2029"/>
        <end position="2090"/>
    </location>
</feature>
<dbReference type="FunCoup" id="I2H700">
    <property type="interactions" value="386"/>
</dbReference>
<dbReference type="GO" id="GO:0031124">
    <property type="term" value="P:mRNA 3'-end processing"/>
    <property type="evidence" value="ECO:0007669"/>
    <property type="project" value="EnsemblFungi"/>
</dbReference>
<dbReference type="GO" id="GO:0045005">
    <property type="term" value="P:DNA-templated DNA replication maintenance of fidelity"/>
    <property type="evidence" value="ECO:0007669"/>
    <property type="project" value="EnsemblFungi"/>
</dbReference>
<dbReference type="InterPro" id="IPR027417">
    <property type="entry name" value="P-loop_NTPase"/>
</dbReference>
<accession>I2H700</accession>
<feature type="compositionally biased region" description="Basic and acidic residues" evidence="9">
    <location>
        <begin position="1852"/>
        <end position="1897"/>
    </location>
</feature>
<dbReference type="Pfam" id="PF13086">
    <property type="entry name" value="AAA_11"/>
    <property type="match status" value="1"/>
</dbReference>
<evidence type="ECO:0008006" key="16">
    <source>
        <dbReference type="Google" id="ProtNLM"/>
    </source>
</evidence>
<keyword evidence="3" id="KW-0547">Nucleotide-binding</keyword>
<feature type="compositionally biased region" description="Low complexity" evidence="9">
    <location>
        <begin position="2168"/>
        <end position="2181"/>
    </location>
</feature>
<dbReference type="InterPro" id="IPR041677">
    <property type="entry name" value="DNA2/NAM7_AAA_11"/>
</dbReference>
<dbReference type="InterPro" id="IPR044340">
    <property type="entry name" value="Helicase_Sen1_1B_dom"/>
</dbReference>
<dbReference type="EMBL" id="HE806322">
    <property type="protein sequence ID" value="CCH62152.1"/>
    <property type="molecule type" value="Genomic_DNA"/>
</dbReference>
<dbReference type="GO" id="GO:0016604">
    <property type="term" value="C:nuclear body"/>
    <property type="evidence" value="ECO:0007669"/>
    <property type="project" value="TreeGrafter"/>
</dbReference>
<dbReference type="STRING" id="1071380.I2H700"/>
<evidence type="ECO:0000259" key="13">
    <source>
        <dbReference type="Pfam" id="PF23576"/>
    </source>
</evidence>
<dbReference type="GO" id="GO:0019904">
    <property type="term" value="F:protein domain specific binding"/>
    <property type="evidence" value="ECO:0007669"/>
    <property type="project" value="EnsemblFungi"/>
</dbReference>
<feature type="compositionally biased region" description="Polar residues" evidence="9">
    <location>
        <begin position="935"/>
        <end position="970"/>
    </location>
</feature>
<dbReference type="GO" id="GO:0016180">
    <property type="term" value="P:snRNA processing"/>
    <property type="evidence" value="ECO:0007669"/>
    <property type="project" value="EnsemblFungi"/>
</dbReference>
<dbReference type="CDD" id="cd18042">
    <property type="entry name" value="DEXXQc_SETX"/>
    <property type="match status" value="1"/>
</dbReference>
<feature type="compositionally biased region" description="Basic residues" evidence="9">
    <location>
        <begin position="1898"/>
        <end position="1925"/>
    </location>
</feature>
<comment type="subcellular location">
    <subcellularLocation>
        <location evidence="1">Nucleus</location>
    </subcellularLocation>
</comment>
<dbReference type="InterPro" id="IPR047187">
    <property type="entry name" value="SF1_C_Upf1"/>
</dbReference>
<dbReference type="GO" id="GO:0033678">
    <property type="term" value="F:5'-3' DNA/RNA helicase activity"/>
    <property type="evidence" value="ECO:0007669"/>
    <property type="project" value="EnsemblFungi"/>
</dbReference>
<feature type="domain" description="Helicase Sen1 N-terminal" evidence="10">
    <location>
        <begin position="81"/>
        <end position="833"/>
    </location>
</feature>
<dbReference type="SUPFAM" id="SSF52540">
    <property type="entry name" value="P-loop containing nucleoside triphosphate hydrolases"/>
    <property type="match status" value="1"/>
</dbReference>
<dbReference type="eggNOG" id="KOG1801">
    <property type="taxonomic scope" value="Eukaryota"/>
</dbReference>
<dbReference type="InterPro" id="IPR045055">
    <property type="entry name" value="DNA2/NAM7-like"/>
</dbReference>
<keyword evidence="8" id="KW-0175">Coiled coil</keyword>
<evidence type="ECO:0000256" key="2">
    <source>
        <dbReference type="ARBA" id="ARBA00007913"/>
    </source>
</evidence>
<evidence type="ECO:0000256" key="6">
    <source>
        <dbReference type="ARBA" id="ARBA00022840"/>
    </source>
</evidence>
<dbReference type="PANTHER" id="PTHR10887:SF495">
    <property type="entry name" value="HELICASE SENATAXIN ISOFORM X1-RELATED"/>
    <property type="match status" value="1"/>
</dbReference>
<dbReference type="GO" id="GO:0006357">
    <property type="term" value="P:regulation of transcription by RNA polymerase II"/>
    <property type="evidence" value="ECO:0007669"/>
    <property type="project" value="EnsemblFungi"/>
</dbReference>
<dbReference type="RefSeq" id="XP_004181671.1">
    <property type="nucleotide sequence ID" value="XM_004181623.1"/>
</dbReference>
<evidence type="ECO:0000256" key="7">
    <source>
        <dbReference type="ARBA" id="ARBA00023242"/>
    </source>
</evidence>
<dbReference type="GO" id="GO:0035649">
    <property type="term" value="C:Nrd1 complex"/>
    <property type="evidence" value="ECO:0007669"/>
    <property type="project" value="EnsemblFungi"/>
</dbReference>
<keyword evidence="6" id="KW-0067">ATP-binding</keyword>
<dbReference type="GO" id="GO:0005737">
    <property type="term" value="C:cytoplasm"/>
    <property type="evidence" value="ECO:0007669"/>
    <property type="project" value="EnsemblFungi"/>
</dbReference>
<dbReference type="InParanoid" id="I2H700"/>
<evidence type="ECO:0000256" key="3">
    <source>
        <dbReference type="ARBA" id="ARBA00022741"/>
    </source>
</evidence>
<dbReference type="Pfam" id="PF23576">
    <property type="entry name" value="SEN1_barrel"/>
    <property type="match status" value="1"/>
</dbReference>
<evidence type="ECO:0000259" key="10">
    <source>
        <dbReference type="Pfam" id="PF12726"/>
    </source>
</evidence>
<dbReference type="FunFam" id="3.40.50.300:FF:000326">
    <property type="entry name" value="P-loop containing nucleoside triphosphate hydrolase"/>
    <property type="match status" value="1"/>
</dbReference>
<evidence type="ECO:0000259" key="11">
    <source>
        <dbReference type="Pfam" id="PF13086"/>
    </source>
</evidence>
<dbReference type="FunFam" id="3.40.50.300:FF:001152">
    <property type="entry name" value="tRNA-splicing endonuclease, putative"/>
    <property type="match status" value="1"/>
</dbReference>
<feature type="region of interest" description="Disordered" evidence="9">
    <location>
        <begin position="1000"/>
        <end position="1019"/>
    </location>
</feature>
<sequence length="2235" mass="254953">MTDITNNKIYENAKKFLEPIENVYSGSNESIQEAALLGELLKLLSDLPADFHLFCDPIFEPISIFCLTIFSFNEQETVNWLKTKFNPTLSSCNNCVLKFIRGKCRMLQHFAIRRHVPHEHVSKFNDIVCSWRSEALMPVLTSIAVNGTRIEITKNVETALFECLCNPHVLRLNSKLKSAFNAIFKYFYVSKLPLLDFDHPDSINTFVAGVIYCLCEGTEEEILWGRSFAKRLLSKQVTFNSKTITSDILEELNMHFLFLQNPSNWNDVVISLFWSKLIPIFALFEKDVFSEYFEIPKNKISLEKTLKFPIESIFKLWYNHLSRPSRDKPIEFLLRALNLFLDKWNSEFWKKLEPYTFHNLLDIIFDKAIFATKLIRIQNNPIPDDDITTMLSHMGSITDLVSWTLPFYSSLTSSKRIQMVKKVSMSFLKIMVNFKDLSSISKACLINSSTALLRAVLSVKEEERLLLYQKDSFETVLYTKTDSRILLNNPLVQDTLLRSISKPLELYPGLGESATSVSTSAMMVLTKAINFDILLLCEFTYKIYKNKPIGSVSFNKTLIENLSQRLDLCSFHDGPLLAKQLLTSLRNINGLLIVPSKTKEASTNNEYVAQFLSFSTNLIEKFGDVLPHELKKILNDEHAAQGFWSCIFSANTDVYQTTTNILYDTFDVQGRLEGIQAILTLNLDVQLQAINSVLSQLIKCEFYEPCPRAINILKDIIGSFLDPISGIFSNYDTLKNVSTESTLVQFWQLIWSFLDMIYRSTLTWATQYEYSELENFTKDTLDLSRLLIDSFREYSDILKDLNADLFKWVFIAFKNMLYWLRLSDEALLESCVRLIVNTSDIAVEKHIKFNDEVVEMMAKYGSKAKRFSNRLTDQQTEEILTKSRLFNKQVTDDIVHESEVYHKEKAKAKEVSVTLANKTSLPQQHESRADILQRKATSSSIMGRPKATQSRITSFGTLQPSSSMTLSRSTTVKPLSKMELARKQLMSKRVIHPASTTVFHTKPQTHKLDESSSEESDGDIESARELFATAKSKTKTIETVDMTGKIIHKQNAVDRAKQEQEFMRRRLNIDLNPLYESILQWEFTKSDDYPDTINAQSLKPVKDKFSSVVDYQNTMRPLLLLECWQGLCNTRDKEDFRPFSIIVGNRTAVSDFYEVYASIPKQMIQESSISESDLIVLAHFPNLYPNQKLTSDDFKHTPDTCLAKIKSMKNAKGERVDITLRVHRNHRFSKFLSLRTEIHAMKVMQMTTVEREYTTLEGLEYYDLVNQILEANPTPHVEASHGEIERVKANYKLNTSQAEAIVNTVSNPGFSLIQGPPGTGKTKTILGIIGYFLSTSKMVPSNVIRAPEGVTNSESSKDKLLKKQKILICAPSNAAVDEVVLRLKSGIYDKDGKHFIPNLVRVGRSDAVNAAIKDVTLEELVDKRLAKKNYEFSNNPELNKTFNEQVAKRRQLREKLDRENGSVESKLSTEDIANLQIEIRQLSKNINELGKQRDEIRERNSINYRNRDLDRRNTQASILAGSDIICSTLSGSAHDVLASLGVQFDTVIIDEACQCTELSSIIPLRYGGKRCIMVGDPNQLPPTVLSGAASDFNYNQSLFVRMEKNTKPYLLNVQYRMHPLISRFPSKEFYKRELKDGPDMEKITARPWHSLEALGPYKFFDIVSGKQEQNIKTMSYVNPEEVRVAIELIDYLLRHFEKKVDFTGKIGVISPYREQMMKMKRDFNSYFGGVISTYVDFNTIDGFQGQEKEIILLSCVRADASKTGVGFLKDFRRMNVALTRAKSSMWILGHHKSLYKNKLWKHLIEDAHKRNALTSACSGFLNINNAQAQAILDRHKNSHSYLSNGSTSTKDISYHKRKSDDMFPEPKKFAKSENNEKIDRRESKDSGVTKEAVEKKEKKERKEKRDKKKRRIKEKKDKKDKRNKKEKKEKAKDGPSSTTGNSSNTVASGTKKKSSIFGAPSLVTEIIDTKTREDSNNGTVPKKHKKIDTRHVSFSDSVKYIPNSGEEDKDEYIPSAATEQFKNVERIRSPPLPTELSNTETIPNIDEEDDYTPVIKQQPTNKPSNNLTRTNSNGSRYSGSHFMGSDSNITGPITSRYNPCVPQIDSNPVRYGNVRNNDGRYVYDNTSYGMRPPMKQFVKPTNSGSFPPSNNNGGMSSDYYKRNANDFSSTTSSTYPSNYSPVGNNNNPSSYDYSKPGPPQHLYPPNNYPNNSKGSRSRGSNYSPFIPKRRRPHGP</sequence>
<dbReference type="GO" id="GO:0001147">
    <property type="term" value="F:transcription termination site sequence-specific DNA binding"/>
    <property type="evidence" value="ECO:0007669"/>
    <property type="project" value="TreeGrafter"/>
</dbReference>
<feature type="compositionally biased region" description="Polar residues" evidence="9">
    <location>
        <begin position="2182"/>
        <end position="2192"/>
    </location>
</feature>
<protein>
    <recommendedName>
        <fullName evidence="16">UvrD-like helicase ATP-binding domain-containing protein</fullName>
    </recommendedName>
</protein>
<dbReference type="GO" id="GO:0045454">
    <property type="term" value="P:cell redox homeostasis"/>
    <property type="evidence" value="ECO:0007669"/>
    <property type="project" value="EnsemblFungi"/>
</dbReference>
<feature type="domain" description="DNA2/NAM7 helicase-like C-terminal" evidence="12">
    <location>
        <begin position="1594"/>
        <end position="1791"/>
    </location>
</feature>
<keyword evidence="7" id="KW-0539">Nucleus</keyword>
<dbReference type="GO" id="GO:0008033">
    <property type="term" value="P:tRNA processing"/>
    <property type="evidence" value="ECO:0007669"/>
    <property type="project" value="EnsemblFungi"/>
</dbReference>
<dbReference type="PANTHER" id="PTHR10887">
    <property type="entry name" value="DNA2/NAM7 HELICASE FAMILY"/>
    <property type="match status" value="1"/>
</dbReference>
<gene>
    <name evidence="14" type="primary">TBLA0G02100</name>
    <name evidence="14" type="ORF">TBLA_0G02100</name>
</gene>
<dbReference type="Gene3D" id="3.40.50.300">
    <property type="entry name" value="P-loop containing nucleotide triphosphate hydrolases"/>
    <property type="match status" value="2"/>
</dbReference>
<dbReference type="CDD" id="cd21408">
    <property type="entry name" value="1B_Sen1p-like"/>
    <property type="match status" value="1"/>
</dbReference>
<dbReference type="GeneID" id="14497284"/>
<evidence type="ECO:0000259" key="12">
    <source>
        <dbReference type="Pfam" id="PF13087"/>
    </source>
</evidence>
<feature type="region of interest" description="Disordered" evidence="9">
    <location>
        <begin position="934"/>
        <end position="970"/>
    </location>
</feature>
<dbReference type="GO" id="GO:0006386">
    <property type="term" value="P:termination of RNA polymerase III transcription"/>
    <property type="evidence" value="ECO:0007669"/>
    <property type="project" value="EnsemblFungi"/>
</dbReference>
<comment type="similarity">
    <text evidence="2">Belongs to the DNA2/NAM7 helicase family.</text>
</comment>
<dbReference type="GO" id="GO:0005524">
    <property type="term" value="F:ATP binding"/>
    <property type="evidence" value="ECO:0007669"/>
    <property type="project" value="UniProtKB-KW"/>
</dbReference>
<dbReference type="GO" id="GO:0006369">
    <property type="term" value="P:termination of RNA polymerase II transcription"/>
    <property type="evidence" value="ECO:0007669"/>
    <property type="project" value="EnsemblFungi"/>
</dbReference>
<dbReference type="GO" id="GO:0032040">
    <property type="term" value="C:small-subunit processome"/>
    <property type="evidence" value="ECO:0007669"/>
    <property type="project" value="EnsemblFungi"/>
</dbReference>
<dbReference type="InterPro" id="IPR041679">
    <property type="entry name" value="DNA2/NAM7-like_C"/>
</dbReference>
<feature type="compositionally biased region" description="Polar residues" evidence="9">
    <location>
        <begin position="1839"/>
        <end position="1851"/>
    </location>
</feature>
<dbReference type="InterPro" id="IPR024481">
    <property type="entry name" value="Helicase_Sen1_N"/>
</dbReference>
<dbReference type="InterPro" id="IPR056474">
    <property type="entry name" value="SEN1_barrel"/>
</dbReference>
<dbReference type="Pfam" id="PF12726">
    <property type="entry name" value="SEN1_N"/>
    <property type="match status" value="1"/>
</dbReference>
<dbReference type="OMA" id="PWHQSEL"/>
<dbReference type="KEGG" id="tbl:TBLA_0G02100"/>
<evidence type="ECO:0000313" key="14">
    <source>
        <dbReference type="EMBL" id="CCH62152.1"/>
    </source>
</evidence>
<dbReference type="Proteomes" id="UP000002866">
    <property type="component" value="Chromosome 7"/>
</dbReference>
<dbReference type="GO" id="GO:0006364">
    <property type="term" value="P:rRNA processing"/>
    <property type="evidence" value="ECO:0007669"/>
    <property type="project" value="EnsemblFungi"/>
</dbReference>
<feature type="compositionally biased region" description="Low complexity" evidence="9">
    <location>
        <begin position="2210"/>
        <end position="2223"/>
    </location>
</feature>
<dbReference type="GO" id="GO:0060257">
    <property type="term" value="P:negative regulation of flocculation"/>
    <property type="evidence" value="ECO:0007669"/>
    <property type="project" value="EnsemblFungi"/>
</dbReference>
<feature type="coiled-coil region" evidence="8">
    <location>
        <begin position="1465"/>
        <end position="1499"/>
    </location>
</feature>
<feature type="region of interest" description="Disordered" evidence="9">
    <location>
        <begin position="2132"/>
        <end position="2235"/>
    </location>
</feature>
<evidence type="ECO:0000256" key="5">
    <source>
        <dbReference type="ARBA" id="ARBA00022806"/>
    </source>
</evidence>
<evidence type="ECO:0000256" key="1">
    <source>
        <dbReference type="ARBA" id="ARBA00004123"/>
    </source>
</evidence>
<evidence type="ECO:0000256" key="9">
    <source>
        <dbReference type="SAM" id="MobiDB-lite"/>
    </source>
</evidence>
<evidence type="ECO:0000313" key="15">
    <source>
        <dbReference type="Proteomes" id="UP000002866"/>
    </source>
</evidence>
<feature type="domain" description="Helicase SEN1 beta-barrel" evidence="13">
    <location>
        <begin position="1135"/>
        <end position="1243"/>
    </location>
</feature>
<reference evidence="14 15" key="1">
    <citation type="journal article" date="2011" name="Proc. Natl. Acad. Sci. U.S.A.">
        <title>Evolutionary erosion of yeast sex chromosomes by mating-type switching accidents.</title>
        <authorList>
            <person name="Gordon J.L."/>
            <person name="Armisen D."/>
            <person name="Proux-Wera E."/>
            <person name="Oheigeartaigh S.S."/>
            <person name="Byrne K.P."/>
            <person name="Wolfe K.H."/>
        </authorList>
    </citation>
    <scope>NUCLEOTIDE SEQUENCE [LARGE SCALE GENOMIC DNA]</scope>
    <source>
        <strain evidence="15">ATCC 34711 / CBS 6284 / DSM 70876 / NBRC 10599 / NRRL Y-10934 / UCD 77-7</strain>
    </source>
</reference>
<dbReference type="GO" id="GO:0043139">
    <property type="term" value="F:5'-3' DNA helicase activity"/>
    <property type="evidence" value="ECO:0007669"/>
    <property type="project" value="EnsemblFungi"/>
</dbReference>
<evidence type="ECO:0000256" key="4">
    <source>
        <dbReference type="ARBA" id="ARBA00022801"/>
    </source>
</evidence>
<proteinExistence type="inferred from homology"/>
<feature type="domain" description="DNA2/NAM7 helicase helicase" evidence="11">
    <location>
        <begin position="1292"/>
        <end position="1586"/>
    </location>
</feature>
<dbReference type="OrthoDB" id="6513042at2759"/>
<organism evidence="14 15">
    <name type="scientific">Henningerozyma blattae (strain ATCC 34711 / CBS 6284 / DSM 70876 / NBRC 10599 / NRRL Y-10934 / UCD 77-7)</name>
    <name type="common">Yeast</name>
    <name type="synonym">Tetrapisispora blattae</name>
    <dbReference type="NCBI Taxonomy" id="1071380"/>
    <lineage>
        <taxon>Eukaryota</taxon>
        <taxon>Fungi</taxon>
        <taxon>Dikarya</taxon>
        <taxon>Ascomycota</taxon>
        <taxon>Saccharomycotina</taxon>
        <taxon>Saccharomycetes</taxon>
        <taxon>Saccharomycetales</taxon>
        <taxon>Saccharomycetaceae</taxon>
        <taxon>Henningerozyma</taxon>
    </lineage>
</organism>
<dbReference type="GO" id="GO:0006283">
    <property type="term" value="P:transcription-coupled nucleotide-excision repair"/>
    <property type="evidence" value="ECO:0007669"/>
    <property type="project" value="EnsemblFungi"/>
</dbReference>
<name>I2H700_HENB6</name>
<feature type="region of interest" description="Disordered" evidence="9">
    <location>
        <begin position="1839"/>
        <end position="1988"/>
    </location>
</feature>
<keyword evidence="5" id="KW-0347">Helicase</keyword>
<keyword evidence="4" id="KW-0378">Hydrolase</keyword>
<dbReference type="CDD" id="cd18808">
    <property type="entry name" value="SF1_C_Upf1"/>
    <property type="match status" value="1"/>
</dbReference>
<dbReference type="Pfam" id="PF13087">
    <property type="entry name" value="AAA_12"/>
    <property type="match status" value="1"/>
</dbReference>
<dbReference type="GO" id="GO:0016787">
    <property type="term" value="F:hydrolase activity"/>
    <property type="evidence" value="ECO:0007669"/>
    <property type="project" value="UniProtKB-KW"/>
</dbReference>